<dbReference type="OrthoDB" id="27214at2759"/>
<dbReference type="PANTHER" id="PTHR37049:SF5">
    <property type="entry name" value="TAIL SPECIFIC PROTEASE DOMAIN-CONTAINING PROTEIN"/>
    <property type="match status" value="1"/>
</dbReference>
<comment type="caution">
    <text evidence="3">The sequence shown here is derived from an EMBL/GenBank/DDBJ whole genome shotgun (WGS) entry which is preliminary data.</text>
</comment>
<protein>
    <recommendedName>
        <fullName evidence="2">CPAF-like PDZ domain-containing protein</fullName>
    </recommendedName>
</protein>
<dbReference type="InterPro" id="IPR056186">
    <property type="entry name" value="PDZ_CPAF-rel"/>
</dbReference>
<organism evidence="3 4">
    <name type="scientific">Delitschia confertaspora ATCC 74209</name>
    <dbReference type="NCBI Taxonomy" id="1513339"/>
    <lineage>
        <taxon>Eukaryota</taxon>
        <taxon>Fungi</taxon>
        <taxon>Dikarya</taxon>
        <taxon>Ascomycota</taxon>
        <taxon>Pezizomycotina</taxon>
        <taxon>Dothideomycetes</taxon>
        <taxon>Pleosporomycetidae</taxon>
        <taxon>Pleosporales</taxon>
        <taxon>Delitschiaceae</taxon>
        <taxon>Delitschia</taxon>
    </lineage>
</organism>
<reference evidence="3" key="1">
    <citation type="journal article" date="2020" name="Stud. Mycol.">
        <title>101 Dothideomycetes genomes: a test case for predicting lifestyles and emergence of pathogens.</title>
        <authorList>
            <person name="Haridas S."/>
            <person name="Albert R."/>
            <person name="Binder M."/>
            <person name="Bloem J."/>
            <person name="Labutti K."/>
            <person name="Salamov A."/>
            <person name="Andreopoulos B."/>
            <person name="Baker S."/>
            <person name="Barry K."/>
            <person name="Bills G."/>
            <person name="Bluhm B."/>
            <person name="Cannon C."/>
            <person name="Castanera R."/>
            <person name="Culley D."/>
            <person name="Daum C."/>
            <person name="Ezra D."/>
            <person name="Gonzalez J."/>
            <person name="Henrissat B."/>
            <person name="Kuo A."/>
            <person name="Liang C."/>
            <person name="Lipzen A."/>
            <person name="Lutzoni F."/>
            <person name="Magnuson J."/>
            <person name="Mondo S."/>
            <person name="Nolan M."/>
            <person name="Ohm R."/>
            <person name="Pangilinan J."/>
            <person name="Park H.-J."/>
            <person name="Ramirez L."/>
            <person name="Alfaro M."/>
            <person name="Sun H."/>
            <person name="Tritt A."/>
            <person name="Yoshinaga Y."/>
            <person name="Zwiers L.-H."/>
            <person name="Turgeon B."/>
            <person name="Goodwin S."/>
            <person name="Spatafora J."/>
            <person name="Crous P."/>
            <person name="Grigoriev I."/>
        </authorList>
    </citation>
    <scope>NUCLEOTIDE SEQUENCE</scope>
    <source>
        <strain evidence="3">ATCC 74209</strain>
    </source>
</reference>
<dbReference type="SUPFAM" id="SSF52096">
    <property type="entry name" value="ClpP/crotonase"/>
    <property type="match status" value="1"/>
</dbReference>
<dbReference type="Proteomes" id="UP000799536">
    <property type="component" value="Unassembled WGS sequence"/>
</dbReference>
<dbReference type="EMBL" id="ML993872">
    <property type="protein sequence ID" value="KAF2204609.1"/>
    <property type="molecule type" value="Genomic_DNA"/>
</dbReference>
<dbReference type="InterPro" id="IPR052766">
    <property type="entry name" value="S41A_metabolite_peptidase"/>
</dbReference>
<keyword evidence="4" id="KW-1185">Reference proteome</keyword>
<feature type="chain" id="PRO_5040370586" description="CPAF-like PDZ domain-containing protein" evidence="1">
    <location>
        <begin position="19"/>
        <end position="867"/>
    </location>
</feature>
<dbReference type="Pfam" id="PF23658">
    <property type="entry name" value="PDZ_CPAF_rel"/>
    <property type="match status" value="1"/>
</dbReference>
<evidence type="ECO:0000256" key="1">
    <source>
        <dbReference type="SAM" id="SignalP"/>
    </source>
</evidence>
<dbReference type="Gene3D" id="3.90.226.10">
    <property type="entry name" value="2-enoyl-CoA Hydratase, Chain A, domain 1"/>
    <property type="match status" value="1"/>
</dbReference>
<sequence length="867" mass="93749">MTRGILFAALCIFGHGLAASLPKDKPLAARQLAVRQAPTATESAATSQSTACGEIIDFVNDGSYLFSASYAFSCLTSVPFNPAVATRFVKYFNETIQFHSSLAYLKNPPQGYQQPAFDVFAALDKIQKRIDEGFYTNEYAFEADFQLLTYSMHDAHVVLNAGILAAFSYGSPWSISSASVDGREPPKVYLTDHIKAGQEQGWQPSAIKSINGEDVVEYLTKYASLNSVGTLEPHADWNALMAHPALEIQGLFTIFDGAGTFYPGDDLTFTLENGTTVESFWVAIYNEPANATGPLSTGGDMYNYFVLGLLPDSYVEPETTEDDGFVDSDGDGIFEFNEQPAQTSWYNDSSHAYPEHADIFQDDLSVAGSGVVTGYFFEDISTGVLSVPSFDILSATIGDFTDAVQYFIDNATAQGISKVVIDLQQNTGGAILLAYITFKQFFPDLDPYAGSRRRIFPMANILGNATTSYYESLADSDPDDFEIKEAIAAEEWIITNRLNAATGKNFSSWQEYQNGPTDNGDRFSLTERYDLANEVFDADAFDQWLPTAYLQDAEVDQRPWAPGQIALLTDGLCSSTCSLFVEMMTRAGVRTVVAGGRPSAGPMQAAAGNRGALAYSADDLDVDIDFARARDDGAEAALPEVRESGMFFNYLGFNLLDQVRPGENVPLQVKYEAADCRIYYTLANIYNTTRLWRDAAAAIFEDSSRCVDGSTGFSTANSTSPKVPPKLNAESPVLSLPVVEQAEFENEPTGGLEDVKRTAVRQSSFVGCSATNHCTVAGFKCTKITVKCPGSTADFPTAACLPLCNNRDGGDGCPGANSFCGGLQKIESKDAGLQGKSASFAIKSGRCVPRIGNKSMGCKRNPTVSPA</sequence>
<proteinExistence type="predicted"/>
<name>A0A9P4MSW4_9PLEO</name>
<dbReference type="InterPro" id="IPR029045">
    <property type="entry name" value="ClpP/crotonase-like_dom_sf"/>
</dbReference>
<dbReference type="AlphaFoldDB" id="A0A9P4MSW4"/>
<gene>
    <name evidence="3" type="ORF">GQ43DRAFT_437763</name>
</gene>
<evidence type="ECO:0000313" key="4">
    <source>
        <dbReference type="Proteomes" id="UP000799536"/>
    </source>
</evidence>
<keyword evidence="1" id="KW-0732">Signal</keyword>
<feature type="domain" description="CPAF-like PDZ" evidence="2">
    <location>
        <begin position="169"/>
        <end position="288"/>
    </location>
</feature>
<accession>A0A9P4MSW4</accession>
<feature type="signal peptide" evidence="1">
    <location>
        <begin position="1"/>
        <end position="18"/>
    </location>
</feature>
<dbReference type="PANTHER" id="PTHR37049">
    <property type="entry name" value="PEPTIDASE S41 FAMILY PROTEIN"/>
    <property type="match status" value="1"/>
</dbReference>
<evidence type="ECO:0000259" key="2">
    <source>
        <dbReference type="Pfam" id="PF23658"/>
    </source>
</evidence>
<evidence type="ECO:0000313" key="3">
    <source>
        <dbReference type="EMBL" id="KAF2204609.1"/>
    </source>
</evidence>